<evidence type="ECO:0008006" key="3">
    <source>
        <dbReference type="Google" id="ProtNLM"/>
    </source>
</evidence>
<dbReference type="VEuPathDB" id="FungiDB:MAN_10244"/>
<dbReference type="OrthoDB" id="4933665at2759"/>
<name>A0A0B4FUT5_METAF</name>
<dbReference type="SUPFAM" id="SSF89372">
    <property type="entry name" value="Fucose-specific lectin"/>
    <property type="match status" value="1"/>
</dbReference>
<proteinExistence type="predicted"/>
<dbReference type="Gene3D" id="2.120.10.70">
    <property type="entry name" value="Fucose-specific lectin"/>
    <property type="match status" value="1"/>
</dbReference>
<evidence type="ECO:0000313" key="2">
    <source>
        <dbReference type="Proteomes" id="UP000031186"/>
    </source>
</evidence>
<reference evidence="1 2" key="1">
    <citation type="journal article" date="2014" name="Proc. Natl. Acad. Sci. U.S.A.">
        <title>Trajectory and genomic determinants of fungal-pathogen speciation and host adaptation.</title>
        <authorList>
            <person name="Hu X."/>
            <person name="Xiao G."/>
            <person name="Zheng P."/>
            <person name="Shang Y."/>
            <person name="Su Y."/>
            <person name="Zhang X."/>
            <person name="Liu X."/>
            <person name="Zhan S."/>
            <person name="St Leger R.J."/>
            <person name="Wang C."/>
        </authorList>
    </citation>
    <scope>NUCLEOTIDE SEQUENCE [LARGE SCALE GENOMIC DNA]</scope>
    <source>
        <strain evidence="1 2">ARSEF 549</strain>
    </source>
</reference>
<feature type="non-terminal residue" evidence="1">
    <location>
        <position position="1"/>
    </location>
</feature>
<accession>A0A0B4FUT5</accession>
<sequence>MSLKPAPGDDKHACSALSATRTESGETYIFYFDSNNKICYLKGSGTGSYAEYSVSMKNDGVSTAAVGDTRTLTSTLFDQEQASLPLVCKQVHVYYVQNDYIKAAWWHVHDGEWRTGLINAKGYKVTRGTGISSLGQQELHGKPGQHRLEVYFNDQDNEDKFSVAYFKDKEWHKAVVEV</sequence>
<dbReference type="AlphaFoldDB" id="A0A0B4FUT5"/>
<evidence type="ECO:0000313" key="1">
    <source>
        <dbReference type="EMBL" id="KID59994.1"/>
    </source>
</evidence>
<dbReference type="HOGENOM" id="CLU_1579675_0_0_1"/>
<protein>
    <recommendedName>
        <fullName evidence="3">Fucose-specific lectin</fullName>
    </recommendedName>
</protein>
<gene>
    <name evidence="1" type="ORF">MAN_10244</name>
</gene>
<organism evidence="1 2">
    <name type="scientific">Metarhizium anisopliae (strain ARSEF 549)</name>
    <dbReference type="NCBI Taxonomy" id="3151832"/>
    <lineage>
        <taxon>Eukaryota</taxon>
        <taxon>Fungi</taxon>
        <taxon>Dikarya</taxon>
        <taxon>Ascomycota</taxon>
        <taxon>Pezizomycotina</taxon>
        <taxon>Sordariomycetes</taxon>
        <taxon>Hypocreomycetidae</taxon>
        <taxon>Hypocreales</taxon>
        <taxon>Clavicipitaceae</taxon>
        <taxon>Metarhizium</taxon>
    </lineage>
</organism>
<comment type="caution">
    <text evidence="1">The sequence shown here is derived from an EMBL/GenBank/DDBJ whole genome shotgun (WGS) entry which is preliminary data.</text>
</comment>
<dbReference type="Proteomes" id="UP000031186">
    <property type="component" value="Unassembled WGS sequence"/>
</dbReference>
<keyword evidence="2" id="KW-1185">Reference proteome</keyword>
<dbReference type="EMBL" id="AZNF01000022">
    <property type="protein sequence ID" value="KID59994.1"/>
    <property type="molecule type" value="Genomic_DNA"/>
</dbReference>